<gene>
    <name evidence="4" type="ORF">GGR16_004177</name>
</gene>
<keyword evidence="5" id="KW-1185">Reference proteome</keyword>
<dbReference type="AlphaFoldDB" id="A0A840C1Q2"/>
<evidence type="ECO:0000313" key="4">
    <source>
        <dbReference type="EMBL" id="MBB4019130.1"/>
    </source>
</evidence>
<comment type="caution">
    <text evidence="4">The sequence shown here is derived from an EMBL/GenBank/DDBJ whole genome shotgun (WGS) entry which is preliminary data.</text>
</comment>
<accession>A0A840C1Q2</accession>
<feature type="region of interest" description="Disordered" evidence="2">
    <location>
        <begin position="1"/>
        <end position="105"/>
    </location>
</feature>
<organism evidence="4 5">
    <name type="scientific">Chelatococcus caeni</name>
    <dbReference type="NCBI Taxonomy" id="1348468"/>
    <lineage>
        <taxon>Bacteria</taxon>
        <taxon>Pseudomonadati</taxon>
        <taxon>Pseudomonadota</taxon>
        <taxon>Alphaproteobacteria</taxon>
        <taxon>Hyphomicrobiales</taxon>
        <taxon>Chelatococcaceae</taxon>
        <taxon>Chelatococcus</taxon>
    </lineage>
</organism>
<proteinExistence type="predicted"/>
<dbReference type="EMBL" id="JACIEN010000006">
    <property type="protein sequence ID" value="MBB4019130.1"/>
    <property type="molecule type" value="Genomic_DNA"/>
</dbReference>
<keyword evidence="3" id="KW-0812">Transmembrane</keyword>
<evidence type="ECO:0000256" key="1">
    <source>
        <dbReference type="SAM" id="Coils"/>
    </source>
</evidence>
<feature type="coiled-coil region" evidence="1">
    <location>
        <begin position="242"/>
        <end position="269"/>
    </location>
</feature>
<feature type="compositionally biased region" description="Pro residues" evidence="2">
    <location>
        <begin position="60"/>
        <end position="70"/>
    </location>
</feature>
<keyword evidence="3" id="KW-1133">Transmembrane helix</keyword>
<reference evidence="4 5" key="1">
    <citation type="submission" date="2020-08" db="EMBL/GenBank/DDBJ databases">
        <title>Genomic Encyclopedia of Type Strains, Phase IV (KMG-IV): sequencing the most valuable type-strain genomes for metagenomic binning, comparative biology and taxonomic classification.</title>
        <authorList>
            <person name="Goeker M."/>
        </authorList>
    </citation>
    <scope>NUCLEOTIDE SEQUENCE [LARGE SCALE GENOMIC DNA]</scope>
    <source>
        <strain evidence="4 5">DSM 103737</strain>
    </source>
</reference>
<evidence type="ECO:0008006" key="6">
    <source>
        <dbReference type="Google" id="ProtNLM"/>
    </source>
</evidence>
<sequence length="438" mass="45243">MSDEKPTGRTPRTARTKAGRVAQTTDREVTEAIAPPPADVAAVEAAATPRETPPAEDMPAAPPPEAPTPPGDVSATEEGPGAGETPPGDERAEEAPADEVPADRDARDLRTAEPATAPRQGLQSSLLVAAAVGGIVGAAAAMLLPVLVGPANDTAARLAVVERSLANVVGREDLEALEARMTSASREDDGLTARINGLANEIEGLRSVEGASPAELRAIRDELSRRVDALEGAVRSLDPGVISDVSRRLEALGARLDAAERQIADGAAEPIGNAAGRLAVAELLLTAIRSGQPFEKEITVLERLGTPAEFLSPLKPQARAGLPTTESLRPGLREGLARAAETERRTRPEASLWERLSDSAAGLVRVERVGSGEQPADAVDAALARGDAAAALAAWERLSPAEQQATREWVAALRARAEAEQAALAVRGAAVDAFGGNG</sequence>
<dbReference type="Proteomes" id="UP000577362">
    <property type="component" value="Unassembled WGS sequence"/>
</dbReference>
<evidence type="ECO:0000313" key="5">
    <source>
        <dbReference type="Proteomes" id="UP000577362"/>
    </source>
</evidence>
<feature type="compositionally biased region" description="Low complexity" evidence="2">
    <location>
        <begin position="39"/>
        <end position="59"/>
    </location>
</feature>
<name>A0A840C1Q2_9HYPH</name>
<dbReference type="RefSeq" id="WP_183317860.1">
    <property type="nucleotide sequence ID" value="NZ_JACIEN010000006.1"/>
</dbReference>
<feature type="transmembrane region" description="Helical" evidence="3">
    <location>
        <begin position="126"/>
        <end position="148"/>
    </location>
</feature>
<evidence type="ECO:0000256" key="2">
    <source>
        <dbReference type="SAM" id="MobiDB-lite"/>
    </source>
</evidence>
<evidence type="ECO:0000256" key="3">
    <source>
        <dbReference type="SAM" id="Phobius"/>
    </source>
</evidence>
<protein>
    <recommendedName>
        <fullName evidence="6">Mitochondrial inner membrane protein</fullName>
    </recommendedName>
</protein>
<keyword evidence="3" id="KW-0472">Membrane</keyword>
<keyword evidence="1" id="KW-0175">Coiled coil</keyword>
<feature type="compositionally biased region" description="Low complexity" evidence="2">
    <location>
        <begin position="76"/>
        <end position="86"/>
    </location>
</feature>